<sequence length="76" mass="8141">MYCVLSPSPPPPLRTVCLVSGFLTPCNKLCLVVTATTQAPPTLPAVPTVHLHLGPLSAITCSCRILLMAVFMYLFI</sequence>
<reference evidence="2" key="1">
    <citation type="submission" date="2014-11" db="EMBL/GenBank/DDBJ databases">
        <authorList>
            <person name="Amaro Gonzalez C."/>
        </authorList>
    </citation>
    <scope>NUCLEOTIDE SEQUENCE</scope>
</reference>
<evidence type="ECO:0000313" key="2">
    <source>
        <dbReference type="EMBL" id="JAH83986.1"/>
    </source>
</evidence>
<keyword evidence="1" id="KW-0472">Membrane</keyword>
<organism evidence="2">
    <name type="scientific">Anguilla anguilla</name>
    <name type="common">European freshwater eel</name>
    <name type="synonym">Muraena anguilla</name>
    <dbReference type="NCBI Taxonomy" id="7936"/>
    <lineage>
        <taxon>Eukaryota</taxon>
        <taxon>Metazoa</taxon>
        <taxon>Chordata</taxon>
        <taxon>Craniata</taxon>
        <taxon>Vertebrata</taxon>
        <taxon>Euteleostomi</taxon>
        <taxon>Actinopterygii</taxon>
        <taxon>Neopterygii</taxon>
        <taxon>Teleostei</taxon>
        <taxon>Anguilliformes</taxon>
        <taxon>Anguillidae</taxon>
        <taxon>Anguilla</taxon>
    </lineage>
</organism>
<keyword evidence="1" id="KW-1133">Transmembrane helix</keyword>
<reference evidence="2" key="2">
    <citation type="journal article" date="2015" name="Fish Shellfish Immunol.">
        <title>Early steps in the European eel (Anguilla anguilla)-Vibrio vulnificus interaction in the gills: Role of the RtxA13 toxin.</title>
        <authorList>
            <person name="Callol A."/>
            <person name="Pajuelo D."/>
            <person name="Ebbesson L."/>
            <person name="Teles M."/>
            <person name="MacKenzie S."/>
            <person name="Amaro C."/>
        </authorList>
    </citation>
    <scope>NUCLEOTIDE SEQUENCE</scope>
</reference>
<name>A0A0E9W0Z3_ANGAN</name>
<keyword evidence="1" id="KW-0812">Transmembrane</keyword>
<accession>A0A0E9W0Z3</accession>
<dbReference type="EMBL" id="GBXM01024591">
    <property type="protein sequence ID" value="JAH83986.1"/>
    <property type="molecule type" value="Transcribed_RNA"/>
</dbReference>
<proteinExistence type="predicted"/>
<protein>
    <submittedName>
        <fullName evidence="2">Uncharacterized protein</fullName>
    </submittedName>
</protein>
<evidence type="ECO:0000256" key="1">
    <source>
        <dbReference type="SAM" id="Phobius"/>
    </source>
</evidence>
<feature type="transmembrane region" description="Helical" evidence="1">
    <location>
        <begin position="53"/>
        <end position="75"/>
    </location>
</feature>
<dbReference type="AlphaFoldDB" id="A0A0E9W0Z3"/>